<dbReference type="GO" id="GO:0008097">
    <property type="term" value="F:5S rRNA binding"/>
    <property type="evidence" value="ECO:0007669"/>
    <property type="project" value="InterPro"/>
</dbReference>
<name>A0A7V3ZJY6_DICTH</name>
<reference evidence="8" key="1">
    <citation type="journal article" date="2020" name="mSystems">
        <title>Genome- and Community-Level Interaction Insights into Carbon Utilization and Element Cycling Functions of Hydrothermarchaeota in Hydrothermal Sediment.</title>
        <authorList>
            <person name="Zhou Z."/>
            <person name="Liu Y."/>
            <person name="Xu W."/>
            <person name="Pan J."/>
            <person name="Luo Z.H."/>
            <person name="Li M."/>
        </authorList>
    </citation>
    <scope>NUCLEOTIDE SEQUENCE [LARGE SCALE GENOMIC DNA]</scope>
    <source>
        <strain evidence="8">SpSt-70</strain>
    </source>
</reference>
<accession>A0A7V3ZJY6</accession>
<evidence type="ECO:0000256" key="3">
    <source>
        <dbReference type="ARBA" id="ARBA00022980"/>
    </source>
</evidence>
<dbReference type="InterPro" id="IPR037121">
    <property type="entry name" value="Ribosomal_bL25_C"/>
</dbReference>
<dbReference type="PANTHER" id="PTHR33284">
    <property type="entry name" value="RIBOSOMAL PROTEIN L25/GLN-TRNA SYNTHETASE, ANTI-CODON-BINDING DOMAIN-CONTAINING PROTEIN"/>
    <property type="match status" value="1"/>
</dbReference>
<evidence type="ECO:0000313" key="8">
    <source>
        <dbReference type="EMBL" id="HGK24331.1"/>
    </source>
</evidence>
<keyword evidence="2 5" id="KW-0694">RNA-binding</keyword>
<keyword evidence="4 5" id="KW-0687">Ribonucleoprotein</keyword>
<dbReference type="InterPro" id="IPR029751">
    <property type="entry name" value="Ribosomal_L25_dom"/>
</dbReference>
<keyword evidence="3 5" id="KW-0689">Ribosomal protein</keyword>
<dbReference type="RefSeq" id="WP_149122898.1">
    <property type="nucleotide sequence ID" value="NZ_VTFL01000003.1"/>
</dbReference>
<comment type="function">
    <text evidence="5">This is one of the proteins that binds to the 5S RNA in the ribosome where it forms part of the central protuberance.</text>
</comment>
<dbReference type="GO" id="GO:0006412">
    <property type="term" value="P:translation"/>
    <property type="evidence" value="ECO:0007669"/>
    <property type="project" value="UniProtKB-UniRule"/>
</dbReference>
<feature type="domain" description="Large ribosomal subunit protein bL25 beta" evidence="7">
    <location>
        <begin position="108"/>
        <end position="190"/>
    </location>
</feature>
<evidence type="ECO:0000259" key="7">
    <source>
        <dbReference type="Pfam" id="PF14693"/>
    </source>
</evidence>
<gene>
    <name evidence="5" type="primary">rplY</name>
    <name evidence="5" type="synonym">ctc</name>
    <name evidence="8" type="ORF">ENU78_07890</name>
</gene>
<dbReference type="FunFam" id="2.40.240.10:FF:000043">
    <property type="entry name" value="50S ribosomal protein L25"/>
    <property type="match status" value="1"/>
</dbReference>
<dbReference type="HAMAP" id="MF_01334">
    <property type="entry name" value="Ribosomal_bL25_CTC"/>
    <property type="match status" value="1"/>
</dbReference>
<dbReference type="InterPro" id="IPR020056">
    <property type="entry name" value="Rbsml_bL25/Gln-tRNA_synth_N"/>
</dbReference>
<dbReference type="GO" id="GO:0022625">
    <property type="term" value="C:cytosolic large ribosomal subunit"/>
    <property type="evidence" value="ECO:0007669"/>
    <property type="project" value="TreeGrafter"/>
</dbReference>
<feature type="domain" description="Large ribosomal subunit protein bL25 L25" evidence="6">
    <location>
        <begin position="6"/>
        <end position="99"/>
    </location>
</feature>
<organism evidence="8">
    <name type="scientific">Dictyoglomus thermophilum</name>
    <dbReference type="NCBI Taxonomy" id="14"/>
    <lineage>
        <taxon>Bacteria</taxon>
        <taxon>Pseudomonadati</taxon>
        <taxon>Dictyoglomota</taxon>
        <taxon>Dictyoglomia</taxon>
        <taxon>Dictyoglomales</taxon>
        <taxon>Dictyoglomaceae</taxon>
        <taxon>Dictyoglomus</taxon>
    </lineage>
</organism>
<dbReference type="Gene3D" id="2.170.120.20">
    <property type="entry name" value="Ribosomal protein L25, beta domain"/>
    <property type="match status" value="1"/>
</dbReference>
<proteinExistence type="inferred from homology"/>
<keyword evidence="1 5" id="KW-0699">rRNA-binding</keyword>
<evidence type="ECO:0000256" key="2">
    <source>
        <dbReference type="ARBA" id="ARBA00022884"/>
    </source>
</evidence>
<protein>
    <recommendedName>
        <fullName evidence="5">Large ribosomal subunit protein bL25</fullName>
    </recommendedName>
    <alternativeName>
        <fullName evidence="5">General stress protein CTC</fullName>
    </alternativeName>
</protein>
<dbReference type="AlphaFoldDB" id="A0A7V3ZJY6"/>
<evidence type="ECO:0000259" key="6">
    <source>
        <dbReference type="Pfam" id="PF01386"/>
    </source>
</evidence>
<evidence type="ECO:0000256" key="4">
    <source>
        <dbReference type="ARBA" id="ARBA00023274"/>
    </source>
</evidence>
<dbReference type="InterPro" id="IPR020057">
    <property type="entry name" value="Ribosomal_bL25_b-dom"/>
</dbReference>
<dbReference type="InterPro" id="IPR011035">
    <property type="entry name" value="Ribosomal_bL25/Gln-tRNA_synth"/>
</dbReference>
<comment type="similarity">
    <text evidence="5">Belongs to the bacterial ribosomal protein bL25 family. CTC subfamily.</text>
</comment>
<dbReference type="GO" id="GO:0003735">
    <property type="term" value="F:structural constituent of ribosome"/>
    <property type="evidence" value="ECO:0007669"/>
    <property type="project" value="InterPro"/>
</dbReference>
<dbReference type="NCBIfam" id="NF004139">
    <property type="entry name" value="PRK05618.4-2"/>
    <property type="match status" value="1"/>
</dbReference>
<dbReference type="PANTHER" id="PTHR33284:SF1">
    <property type="entry name" value="RIBOSOMAL PROTEIN L25_GLN-TRNA SYNTHETASE, ANTI-CODON-BINDING DOMAIN-CONTAINING PROTEIN"/>
    <property type="match status" value="1"/>
</dbReference>
<dbReference type="Pfam" id="PF01386">
    <property type="entry name" value="Ribosomal_L25p"/>
    <property type="match status" value="1"/>
</dbReference>
<dbReference type="EMBL" id="DTDV01000019">
    <property type="protein sequence ID" value="HGK24331.1"/>
    <property type="molecule type" value="Genomic_DNA"/>
</dbReference>
<dbReference type="SUPFAM" id="SSF50715">
    <property type="entry name" value="Ribosomal protein L25-like"/>
    <property type="match status" value="1"/>
</dbReference>
<dbReference type="Pfam" id="PF14693">
    <property type="entry name" value="Ribosomal_TL5_C"/>
    <property type="match status" value="1"/>
</dbReference>
<sequence length="207" mass="23194">MEITEIKLKKRDKIGKQYAKKYRRSNLIPGVVYGAHLKENIHVLIEKKDLWNLIKKGHSKEQHILRLIIEDGENTITENAILQDIQIDPIKDDLLHVDFHAVSLEEVVDVYVPVVLVGESKGVKQGGILQHGVEEILIRALPLDVPPHIEVDITDLEIGDSITVGDLNLPENIKVLTPADEVIVNIIPPKGYTEEASTEESQTESKS</sequence>
<dbReference type="InterPro" id="IPR020930">
    <property type="entry name" value="Ribosomal_uL5_bac-type"/>
</dbReference>
<evidence type="ECO:0000256" key="1">
    <source>
        <dbReference type="ARBA" id="ARBA00022730"/>
    </source>
</evidence>
<dbReference type="InterPro" id="IPR001021">
    <property type="entry name" value="Ribosomal_bL25_long"/>
</dbReference>
<dbReference type="Gene3D" id="2.40.240.10">
    <property type="entry name" value="Ribosomal Protein L25, Chain P"/>
    <property type="match status" value="1"/>
</dbReference>
<evidence type="ECO:0000256" key="5">
    <source>
        <dbReference type="HAMAP-Rule" id="MF_01334"/>
    </source>
</evidence>
<dbReference type="NCBIfam" id="TIGR00731">
    <property type="entry name" value="bL25_bact_ctc"/>
    <property type="match status" value="1"/>
</dbReference>
<dbReference type="CDD" id="cd00495">
    <property type="entry name" value="Ribosomal_L25_TL5_CTC"/>
    <property type="match status" value="1"/>
</dbReference>
<comment type="subunit">
    <text evidence="5">Part of the 50S ribosomal subunit; part of the 5S rRNA/L5/L18/L25 subcomplex. Contacts the 5S rRNA. Binds to the 5S rRNA independently of L5 and L18.</text>
</comment>
<comment type="caution">
    <text evidence="8">The sequence shown here is derived from an EMBL/GenBank/DDBJ whole genome shotgun (WGS) entry which is preliminary data.</text>
</comment>